<feature type="transmembrane region" description="Helical" evidence="3">
    <location>
        <begin position="359"/>
        <end position="377"/>
    </location>
</feature>
<feature type="domain" description="EamA" evidence="4">
    <location>
        <begin position="114"/>
        <end position="227"/>
    </location>
</feature>
<dbReference type="PANTHER" id="PTHR22911:SF137">
    <property type="entry name" value="SOLUTE CARRIER FAMILY 35 MEMBER G2-RELATED"/>
    <property type="match status" value="1"/>
</dbReference>
<feature type="transmembrane region" description="Helical" evidence="3">
    <location>
        <begin position="112"/>
        <end position="137"/>
    </location>
</feature>
<feature type="region of interest" description="Disordered" evidence="2">
    <location>
        <begin position="1"/>
        <end position="31"/>
    </location>
</feature>
<gene>
    <name evidence="5" type="ORF">NIES2135_18620</name>
</gene>
<sequence length="387" mass="42210">MEQEQSWGDSRPPNQNEEISATSGASTDRREITELREVNAQLRKEVEELRSQSQLSLKPQKPKVSKLRLGLWLVLLSTFALSIHNVIVRITIGQPIRLFGLFSAGGFIQPTIGNSLLILWMRMLVVVPLMIGIAGFLYPPVWQDLQKVLLKRDRRPLWHIIGSGVFLFLSQVLIYIAIAQIGPGAAVTILFMYPLLTVPLAWWLFNDRPTRLRVVVMGLILLGVILTAIPSLMVAKLGGGVFFAIFSGAAFALYLILMQLGFRKVHPVPVSVVQFLTVLVCTSVSLSLPLQLGVAVSATGRPGLFMGGLVLGAFTLVGYLSNNFGVRYMGAAQASIIASSGPVLTALLAAVIIRTKLDWVQIAGILLVTIGVTALSFERMRKTAKSA</sequence>
<dbReference type="Pfam" id="PF00892">
    <property type="entry name" value="EamA"/>
    <property type="match status" value="2"/>
</dbReference>
<feature type="transmembrane region" description="Helical" evidence="3">
    <location>
        <begin position="157"/>
        <end position="178"/>
    </location>
</feature>
<keyword evidence="3" id="KW-0812">Transmembrane</keyword>
<evidence type="ECO:0000256" key="3">
    <source>
        <dbReference type="SAM" id="Phobius"/>
    </source>
</evidence>
<comment type="similarity">
    <text evidence="1">Belongs to the EamA transporter family.</text>
</comment>
<keyword evidence="3" id="KW-1133">Transmembrane helix</keyword>
<feature type="domain" description="EamA" evidence="4">
    <location>
        <begin position="240"/>
        <end position="376"/>
    </location>
</feature>
<feature type="transmembrane region" description="Helical" evidence="3">
    <location>
        <begin position="241"/>
        <end position="260"/>
    </location>
</feature>
<keyword evidence="3" id="KW-0472">Membrane</keyword>
<feature type="transmembrane region" description="Helical" evidence="3">
    <location>
        <begin position="212"/>
        <end position="235"/>
    </location>
</feature>
<feature type="transmembrane region" description="Helical" evidence="3">
    <location>
        <begin position="304"/>
        <end position="322"/>
    </location>
</feature>
<keyword evidence="6" id="KW-1185">Reference proteome</keyword>
<dbReference type="EMBL" id="AP018203">
    <property type="protein sequence ID" value="BAY55041.1"/>
    <property type="molecule type" value="Genomic_DNA"/>
</dbReference>
<dbReference type="GO" id="GO:0016020">
    <property type="term" value="C:membrane"/>
    <property type="evidence" value="ECO:0007669"/>
    <property type="project" value="InterPro"/>
</dbReference>
<proteinExistence type="inferred from homology"/>
<dbReference type="AlphaFoldDB" id="A0A1Z4JE74"/>
<organism evidence="5 6">
    <name type="scientific">Leptolyngbya boryana NIES-2135</name>
    <dbReference type="NCBI Taxonomy" id="1973484"/>
    <lineage>
        <taxon>Bacteria</taxon>
        <taxon>Bacillati</taxon>
        <taxon>Cyanobacteriota</taxon>
        <taxon>Cyanophyceae</taxon>
        <taxon>Leptolyngbyales</taxon>
        <taxon>Leptolyngbyaceae</taxon>
        <taxon>Leptolyngbya group</taxon>
        <taxon>Leptolyngbya</taxon>
    </lineage>
</organism>
<evidence type="ECO:0000256" key="1">
    <source>
        <dbReference type="ARBA" id="ARBA00007362"/>
    </source>
</evidence>
<protein>
    <recommendedName>
        <fullName evidence="4">EamA domain-containing protein</fullName>
    </recommendedName>
</protein>
<dbReference type="InterPro" id="IPR000620">
    <property type="entry name" value="EamA_dom"/>
</dbReference>
<dbReference type="Proteomes" id="UP000217895">
    <property type="component" value="Chromosome"/>
</dbReference>
<feature type="transmembrane region" description="Helical" evidence="3">
    <location>
        <begin position="69"/>
        <end position="92"/>
    </location>
</feature>
<dbReference type="InterPro" id="IPR037185">
    <property type="entry name" value="EmrE-like"/>
</dbReference>
<feature type="transmembrane region" description="Helical" evidence="3">
    <location>
        <begin position="184"/>
        <end position="205"/>
    </location>
</feature>
<name>A0A1Z4JE74_LEPBY</name>
<evidence type="ECO:0000313" key="5">
    <source>
        <dbReference type="EMBL" id="BAY55041.1"/>
    </source>
</evidence>
<feature type="compositionally biased region" description="Polar residues" evidence="2">
    <location>
        <begin position="1"/>
        <end position="26"/>
    </location>
</feature>
<feature type="transmembrane region" description="Helical" evidence="3">
    <location>
        <begin position="334"/>
        <end position="353"/>
    </location>
</feature>
<feature type="transmembrane region" description="Helical" evidence="3">
    <location>
        <begin position="272"/>
        <end position="292"/>
    </location>
</feature>
<evidence type="ECO:0000259" key="4">
    <source>
        <dbReference type="Pfam" id="PF00892"/>
    </source>
</evidence>
<accession>A0A1Z4JE74</accession>
<reference evidence="5 6" key="1">
    <citation type="submission" date="2017-06" db="EMBL/GenBank/DDBJ databases">
        <title>Genome sequencing of cyanobaciteial culture collection at National Institute for Environmental Studies (NIES).</title>
        <authorList>
            <person name="Hirose Y."/>
            <person name="Shimura Y."/>
            <person name="Fujisawa T."/>
            <person name="Nakamura Y."/>
            <person name="Kawachi M."/>
        </authorList>
    </citation>
    <scope>NUCLEOTIDE SEQUENCE [LARGE SCALE GENOMIC DNA]</scope>
    <source>
        <strain evidence="5 6">NIES-2135</strain>
    </source>
</reference>
<evidence type="ECO:0000313" key="6">
    <source>
        <dbReference type="Proteomes" id="UP000217895"/>
    </source>
</evidence>
<dbReference type="Gene3D" id="1.10.3730.20">
    <property type="match status" value="2"/>
</dbReference>
<dbReference type="PANTHER" id="PTHR22911">
    <property type="entry name" value="ACYL-MALONYL CONDENSING ENZYME-RELATED"/>
    <property type="match status" value="1"/>
</dbReference>
<evidence type="ECO:0000256" key="2">
    <source>
        <dbReference type="SAM" id="MobiDB-lite"/>
    </source>
</evidence>
<dbReference type="SUPFAM" id="SSF103481">
    <property type="entry name" value="Multidrug resistance efflux transporter EmrE"/>
    <property type="match status" value="2"/>
</dbReference>